<name>A0AAY4A2D9_9TELE</name>
<sequence>MCVKHTYNREGSTERLKVKDAGGRRGRRDIKGERGKNRLITLANTLPLPEKVPHIHTNQHTGMDKEKRTDKLFSRKRSFTFGAYGGVDKFICENETRQESLEHSILDIMDSPTSEPKPVVPAPSSQKVSELFEVIAKLQGSRLDEQRCEFPPKLKLKLGEMLPLILPPRSGGYWTDPPLQRCAATSPTLSQQALSLESYDIMERDSEAKIYQQYFRHRYHHSFTALDSALGPLILSVCIEEEEKRLRVILRMKECSLHGTFSLLLFQQLPTAVELAKMLCENVTISRFETVCYLKAPELITAFDEHRVSQNFKFGVLYQKEGQITEADILSNNEESEEFLEFLSVLGQTVKLQGFTGFRGGLDVCHGQTGCEAVFTSFHGREIMFHVATKLPFTDGDAQQLQRKRHIGNDIVALVYQEGHTPFISDVITSHFLHCFIAVRRTKAGNLDDGGAFQVSVTARADVPPFGPPLPVPPIFTEGSILREFLLTKLINAEISCYKAERFSRLELRTRLSLLEGLYSELSTHSQCMLGEHPTSSLSLSESGKGVPEGGGGFIENFKRAIRVRSHSFDTLGVPKKSNQAGGAQKVKLNTSDKEGESDPSNSKTSGPAHLLNNPVYSEFKGQSSPQEEE</sequence>
<protein>
    <recommendedName>
        <fullName evidence="3">Rap-GAP domain-containing protein</fullName>
    </recommendedName>
</protein>
<dbReference type="SMART" id="SM00390">
    <property type="entry name" value="GoLoco"/>
    <property type="match status" value="1"/>
</dbReference>
<evidence type="ECO:0000256" key="2">
    <source>
        <dbReference type="SAM" id="MobiDB-lite"/>
    </source>
</evidence>
<dbReference type="Gene3D" id="3.40.50.11210">
    <property type="entry name" value="Rap/Ran-GAP"/>
    <property type="match status" value="1"/>
</dbReference>
<dbReference type="Gene3D" id="6.10.140.210">
    <property type="match status" value="1"/>
</dbReference>
<dbReference type="SUPFAM" id="SSF111347">
    <property type="entry name" value="Rap/Ran-GAP"/>
    <property type="match status" value="1"/>
</dbReference>
<proteinExistence type="predicted"/>
<feature type="region of interest" description="Disordered" evidence="2">
    <location>
        <begin position="572"/>
        <end position="630"/>
    </location>
</feature>
<dbReference type="Proteomes" id="UP000694580">
    <property type="component" value="Chromosome 4"/>
</dbReference>
<dbReference type="GO" id="GO:0005096">
    <property type="term" value="F:GTPase activator activity"/>
    <property type="evidence" value="ECO:0007669"/>
    <property type="project" value="UniProtKB-KW"/>
</dbReference>
<dbReference type="InterPro" id="IPR035974">
    <property type="entry name" value="Rap/Ran-GAP_sf"/>
</dbReference>
<dbReference type="Pfam" id="PF02188">
    <property type="entry name" value="GoLoco"/>
    <property type="match status" value="1"/>
</dbReference>
<dbReference type="InterPro" id="IPR000331">
    <property type="entry name" value="Rap/Ran_GAP_dom"/>
</dbReference>
<reference evidence="4" key="2">
    <citation type="submission" date="2025-08" db="UniProtKB">
        <authorList>
            <consortium name="Ensembl"/>
        </authorList>
    </citation>
    <scope>IDENTIFICATION</scope>
</reference>
<evidence type="ECO:0000259" key="3">
    <source>
        <dbReference type="PROSITE" id="PS50085"/>
    </source>
</evidence>
<evidence type="ECO:0000256" key="1">
    <source>
        <dbReference type="ARBA" id="ARBA00022468"/>
    </source>
</evidence>
<feature type="compositionally biased region" description="Basic and acidic residues" evidence="2">
    <location>
        <begin position="7"/>
        <end position="33"/>
    </location>
</feature>
<dbReference type="PROSITE" id="PS50085">
    <property type="entry name" value="RAPGAP"/>
    <property type="match status" value="1"/>
</dbReference>
<feature type="compositionally biased region" description="Polar residues" evidence="2">
    <location>
        <begin position="621"/>
        <end position="630"/>
    </location>
</feature>
<accession>A0AAY4A2D9</accession>
<feature type="domain" description="Rap-GAP" evidence="3">
    <location>
        <begin position="300"/>
        <end position="518"/>
    </location>
</feature>
<dbReference type="GeneID" id="114788741"/>
<evidence type="ECO:0000313" key="5">
    <source>
        <dbReference type="Proteomes" id="UP000694580"/>
    </source>
</evidence>
<keyword evidence="5" id="KW-1185">Reference proteome</keyword>
<gene>
    <name evidence="4" type="primary">rap1gapl</name>
</gene>
<dbReference type="Pfam" id="PF21022">
    <property type="entry name" value="Rap-GAP_dimer"/>
    <property type="match status" value="1"/>
</dbReference>
<reference evidence="4" key="3">
    <citation type="submission" date="2025-09" db="UniProtKB">
        <authorList>
            <consortium name="Ensembl"/>
        </authorList>
    </citation>
    <scope>IDENTIFICATION</scope>
</reference>
<dbReference type="GO" id="GO:0005737">
    <property type="term" value="C:cytoplasm"/>
    <property type="evidence" value="ECO:0007669"/>
    <property type="project" value="TreeGrafter"/>
</dbReference>
<organism evidence="4 5">
    <name type="scientific">Denticeps clupeoides</name>
    <name type="common">denticle herring</name>
    <dbReference type="NCBI Taxonomy" id="299321"/>
    <lineage>
        <taxon>Eukaryota</taxon>
        <taxon>Metazoa</taxon>
        <taxon>Chordata</taxon>
        <taxon>Craniata</taxon>
        <taxon>Vertebrata</taxon>
        <taxon>Euteleostomi</taxon>
        <taxon>Actinopterygii</taxon>
        <taxon>Neopterygii</taxon>
        <taxon>Teleostei</taxon>
        <taxon>Clupei</taxon>
        <taxon>Clupeiformes</taxon>
        <taxon>Denticipitoidei</taxon>
        <taxon>Denticipitidae</taxon>
        <taxon>Denticeps</taxon>
    </lineage>
</organism>
<dbReference type="InterPro" id="IPR003109">
    <property type="entry name" value="GoLoco_motif"/>
</dbReference>
<dbReference type="Ensembl" id="ENSDCDT00010001377.1">
    <property type="protein sequence ID" value="ENSDCDP00010001316.1"/>
    <property type="gene ID" value="ENSDCDG00010000698.1"/>
</dbReference>
<dbReference type="PANTHER" id="PTHR15711:SF1">
    <property type="entry name" value="RAP1 GTPASE-ACTIVATING PROTEIN 1-LIKE"/>
    <property type="match status" value="1"/>
</dbReference>
<dbReference type="InterPro" id="IPR050989">
    <property type="entry name" value="Rap1_Ran_GAP"/>
</dbReference>
<dbReference type="AlphaFoldDB" id="A0AAY4A2D9"/>
<dbReference type="PANTHER" id="PTHR15711">
    <property type="entry name" value="RAP GTPASE-ACTIVATING PROTEIN"/>
    <property type="match status" value="1"/>
</dbReference>
<dbReference type="RefSeq" id="XP_028833422.1">
    <property type="nucleotide sequence ID" value="XM_028977589.1"/>
</dbReference>
<dbReference type="PROSITE" id="PS50877">
    <property type="entry name" value="GOLOCO"/>
    <property type="match status" value="1"/>
</dbReference>
<reference evidence="4 5" key="1">
    <citation type="submission" date="2020-06" db="EMBL/GenBank/DDBJ databases">
        <authorList>
            <consortium name="Wellcome Sanger Institute Data Sharing"/>
        </authorList>
    </citation>
    <scope>NUCLEOTIDE SEQUENCE [LARGE SCALE GENOMIC DNA]</scope>
</reference>
<keyword evidence="1" id="KW-0343">GTPase activation</keyword>
<evidence type="ECO:0000313" key="4">
    <source>
        <dbReference type="Ensembl" id="ENSDCDP00010001316.1"/>
    </source>
</evidence>
<dbReference type="Pfam" id="PF02145">
    <property type="entry name" value="Rap_GAP"/>
    <property type="match status" value="1"/>
</dbReference>
<dbReference type="GeneTree" id="ENSGT00940000166290"/>
<feature type="region of interest" description="Disordered" evidence="2">
    <location>
        <begin position="1"/>
        <end position="33"/>
    </location>
</feature>
<dbReference type="GO" id="GO:0051056">
    <property type="term" value="P:regulation of small GTPase mediated signal transduction"/>
    <property type="evidence" value="ECO:0007669"/>
    <property type="project" value="InterPro"/>
</dbReference>